<evidence type="ECO:0000256" key="1">
    <source>
        <dbReference type="ARBA" id="ARBA00001974"/>
    </source>
</evidence>
<keyword evidence="4" id="KW-0274">FAD</keyword>
<dbReference type="Proteomes" id="UP000271700">
    <property type="component" value="Unassembled WGS sequence"/>
</dbReference>
<keyword evidence="3" id="KW-0285">Flavoprotein</keyword>
<dbReference type="InterPro" id="IPR007867">
    <property type="entry name" value="GMC_OxRtase_C"/>
</dbReference>
<dbReference type="AlphaFoldDB" id="A0A497ZJ93"/>
<evidence type="ECO:0000313" key="8">
    <source>
        <dbReference type="EMBL" id="RLK07348.1"/>
    </source>
</evidence>
<dbReference type="Gene3D" id="3.50.50.60">
    <property type="entry name" value="FAD/NAD(P)-binding domain"/>
    <property type="match status" value="2"/>
</dbReference>
<evidence type="ECO:0000256" key="4">
    <source>
        <dbReference type="ARBA" id="ARBA00022827"/>
    </source>
</evidence>
<evidence type="ECO:0000256" key="5">
    <source>
        <dbReference type="ARBA" id="ARBA00023002"/>
    </source>
</evidence>
<reference evidence="8 9" key="1">
    <citation type="submission" date="2018-10" db="EMBL/GenBank/DDBJ databases">
        <title>Genomic Encyclopedia of Archaeal and Bacterial Type Strains, Phase II (KMG-II): from individual species to whole genera.</title>
        <authorList>
            <person name="Goeker M."/>
        </authorList>
    </citation>
    <scope>NUCLEOTIDE SEQUENCE [LARGE SCALE GENOMIC DNA]</scope>
    <source>
        <strain evidence="8 9">DSM 29317</strain>
    </source>
</reference>
<protein>
    <submittedName>
        <fullName evidence="8">Choline dehydrogenase-like flavoprotein</fullName>
    </submittedName>
</protein>
<keyword evidence="5" id="KW-0560">Oxidoreductase</keyword>
<dbReference type="InterPro" id="IPR000172">
    <property type="entry name" value="GMC_OxRdtase_N"/>
</dbReference>
<evidence type="ECO:0000259" key="7">
    <source>
        <dbReference type="Pfam" id="PF05199"/>
    </source>
</evidence>
<feature type="domain" description="Glucose-methanol-choline oxidoreductase C-terminal" evidence="7">
    <location>
        <begin position="456"/>
        <end position="512"/>
    </location>
</feature>
<gene>
    <name evidence="8" type="ORF">CLV75_2469</name>
</gene>
<dbReference type="SUPFAM" id="SSF51905">
    <property type="entry name" value="FAD/NAD(P)-binding domain"/>
    <property type="match status" value="1"/>
</dbReference>
<dbReference type="GO" id="GO:0016614">
    <property type="term" value="F:oxidoreductase activity, acting on CH-OH group of donors"/>
    <property type="evidence" value="ECO:0007669"/>
    <property type="project" value="InterPro"/>
</dbReference>
<comment type="caution">
    <text evidence="8">The sequence shown here is derived from an EMBL/GenBank/DDBJ whole genome shotgun (WGS) entry which is preliminary data.</text>
</comment>
<dbReference type="Pfam" id="PF05199">
    <property type="entry name" value="GMC_oxred_C"/>
    <property type="match status" value="1"/>
</dbReference>
<evidence type="ECO:0000256" key="2">
    <source>
        <dbReference type="ARBA" id="ARBA00010790"/>
    </source>
</evidence>
<dbReference type="EMBL" id="RCCT01000003">
    <property type="protein sequence ID" value="RLK07348.1"/>
    <property type="molecule type" value="Genomic_DNA"/>
</dbReference>
<dbReference type="Pfam" id="PF00732">
    <property type="entry name" value="GMC_oxred_N"/>
    <property type="match status" value="1"/>
</dbReference>
<feature type="domain" description="Glucose-methanol-choline oxidoreductase N-terminal" evidence="6">
    <location>
        <begin position="84"/>
        <end position="303"/>
    </location>
</feature>
<dbReference type="STRING" id="981384.GCA_000192475_01344"/>
<accession>A0A497ZJ93</accession>
<proteinExistence type="inferred from homology"/>
<evidence type="ECO:0000313" key="9">
    <source>
        <dbReference type="Proteomes" id="UP000271700"/>
    </source>
</evidence>
<sequence length="533" mass="58631">MITPDEAQSQSWDVIVIGAGMGGGMAGRRLTERGLSVLFLEKGVTGYRSERQYYADDVTEPIARKLRGYWPKPVEAHDGGAVSHYFAPLGSGVGGSSVFYAAALERPEPHDLDDVPDITHPTGGWPVGFEAFLPYFDQAEDLLFVHGAEDPLSDIPSVKLRPPPEFTPQEAAMMADFRDRGLHPYYSHIAQKWIEGCANCFGRKCPRTCKMDGRSAGVEPALASGRAAIITECDVEALAEDQPGQITGVRVRHGDETFTLHARTYVLAAGSFGSPTLLLRSTDLSATGCANSSDWVGRGLMFHIDNFFAVWPRRGAEPIGKSRAISTRDFYVVKGERMGLAQSMGYEADYGTILRFLLMQLERSRFAKYTKLRRLLNIPALLAAKLFGNADVFVAQMEDFPVRENRVVLNQKDPEVFTFEYTVARDVFTRQTGLRRAIRSAIGRWRVMFLSIKPIVNVGHPLGTLRFGSDPATSVLDPDCKAHDLQNLYVADGSFMPTSMGVNPSLTIAANALRVADIIADRTNQSKQPTEAS</sequence>
<keyword evidence="9" id="KW-1185">Reference proteome</keyword>
<evidence type="ECO:0000259" key="6">
    <source>
        <dbReference type="Pfam" id="PF00732"/>
    </source>
</evidence>
<name>A0A497ZJ93_9RHOB</name>
<dbReference type="GO" id="GO:0050660">
    <property type="term" value="F:flavin adenine dinucleotide binding"/>
    <property type="evidence" value="ECO:0007669"/>
    <property type="project" value="InterPro"/>
</dbReference>
<comment type="cofactor">
    <cofactor evidence="1">
        <name>FAD</name>
        <dbReference type="ChEBI" id="CHEBI:57692"/>
    </cofactor>
</comment>
<dbReference type="PANTHER" id="PTHR42784">
    <property type="entry name" value="PYRANOSE 2-OXIDASE"/>
    <property type="match status" value="1"/>
</dbReference>
<dbReference type="PANTHER" id="PTHR42784:SF1">
    <property type="entry name" value="PYRANOSE 2-OXIDASE"/>
    <property type="match status" value="1"/>
</dbReference>
<dbReference type="InterPro" id="IPR051473">
    <property type="entry name" value="P2Ox-like"/>
</dbReference>
<organism evidence="8 9">
    <name type="scientific">Ruegeria conchae</name>
    <dbReference type="NCBI Taxonomy" id="981384"/>
    <lineage>
        <taxon>Bacteria</taxon>
        <taxon>Pseudomonadati</taxon>
        <taxon>Pseudomonadota</taxon>
        <taxon>Alphaproteobacteria</taxon>
        <taxon>Rhodobacterales</taxon>
        <taxon>Roseobacteraceae</taxon>
        <taxon>Ruegeria</taxon>
    </lineage>
</organism>
<dbReference type="RefSeq" id="WP_010442206.1">
    <property type="nucleotide sequence ID" value="NZ_AEYW01000014.1"/>
</dbReference>
<comment type="similarity">
    <text evidence="2">Belongs to the GMC oxidoreductase family.</text>
</comment>
<evidence type="ECO:0000256" key="3">
    <source>
        <dbReference type="ARBA" id="ARBA00022630"/>
    </source>
</evidence>
<dbReference type="InterPro" id="IPR036188">
    <property type="entry name" value="FAD/NAD-bd_sf"/>
</dbReference>